<comment type="subcellular location">
    <subcellularLocation>
        <location evidence="1">Endoplasmic reticulum</location>
    </subcellularLocation>
</comment>
<keyword evidence="7" id="KW-0256">Endoplasmic reticulum</keyword>
<evidence type="ECO:0000256" key="6">
    <source>
        <dbReference type="ARBA" id="ARBA00022679"/>
    </source>
</evidence>
<dbReference type="VEuPathDB" id="PlasmoDB:AK88_05168"/>
<protein>
    <recommendedName>
        <fullName evidence="4">UDP-N-acetylglucosamine transferase subunit ALG13</fullName>
        <ecNumber evidence="3">2.4.1.141</ecNumber>
    </recommendedName>
</protein>
<dbReference type="GO" id="GO:0005783">
    <property type="term" value="C:endoplasmic reticulum"/>
    <property type="evidence" value="ECO:0007669"/>
    <property type="project" value="UniProtKB-SubCell"/>
</dbReference>
<dbReference type="OrthoDB" id="20273at2759"/>
<dbReference type="SUPFAM" id="SSF53756">
    <property type="entry name" value="UDP-Glycosyltransferase/glycogen phosphorylase"/>
    <property type="match status" value="1"/>
</dbReference>
<evidence type="ECO:0000256" key="3">
    <source>
        <dbReference type="ARBA" id="ARBA00012614"/>
    </source>
</evidence>
<dbReference type="InterPro" id="IPR007235">
    <property type="entry name" value="Glyco_trans_28_C"/>
</dbReference>
<proteinExistence type="inferred from homology"/>
<evidence type="ECO:0000259" key="8">
    <source>
        <dbReference type="Pfam" id="PF04101"/>
    </source>
</evidence>
<dbReference type="PANTHER" id="PTHR12867">
    <property type="entry name" value="GLYCOSYL TRANSFERASE-RELATED"/>
    <property type="match status" value="1"/>
</dbReference>
<keyword evidence="5" id="KW-0328">Glycosyltransferase</keyword>
<keyword evidence="10" id="KW-1185">Reference proteome</keyword>
<dbReference type="GeneID" id="24270482"/>
<feature type="domain" description="Glycosyl transferase family 28 C-terminal" evidence="8">
    <location>
        <begin position="12"/>
        <end position="159"/>
    </location>
</feature>
<dbReference type="PANTHER" id="PTHR12867:SF6">
    <property type="entry name" value="N-ACETYLGLUCOSAMINYLDIPHOSPHODOLICHOL N-ACETYLGLUCOSAMINYLTRANSFERASE"/>
    <property type="match status" value="1"/>
</dbReference>
<dbReference type="InterPro" id="IPR039042">
    <property type="entry name" value="Alg13-like"/>
</dbReference>
<organism evidence="9 10">
    <name type="scientific">Plasmodium fragile</name>
    <dbReference type="NCBI Taxonomy" id="5857"/>
    <lineage>
        <taxon>Eukaryota</taxon>
        <taxon>Sar</taxon>
        <taxon>Alveolata</taxon>
        <taxon>Apicomplexa</taxon>
        <taxon>Aconoidasida</taxon>
        <taxon>Haemosporida</taxon>
        <taxon>Plasmodiidae</taxon>
        <taxon>Plasmodium</taxon>
        <taxon>Plasmodium (Plasmodium)</taxon>
    </lineage>
</organism>
<gene>
    <name evidence="9" type="ORF">AK88_05168</name>
</gene>
<evidence type="ECO:0000313" key="10">
    <source>
        <dbReference type="Proteomes" id="UP000054561"/>
    </source>
</evidence>
<dbReference type="Proteomes" id="UP000054561">
    <property type="component" value="Unassembled WGS sequence"/>
</dbReference>
<evidence type="ECO:0000256" key="5">
    <source>
        <dbReference type="ARBA" id="ARBA00022676"/>
    </source>
</evidence>
<keyword evidence="6" id="KW-0808">Transferase</keyword>
<evidence type="ECO:0000256" key="4">
    <source>
        <dbReference type="ARBA" id="ARBA00017468"/>
    </source>
</evidence>
<dbReference type="Pfam" id="PF04101">
    <property type="entry name" value="Glyco_tran_28_C"/>
    <property type="match status" value="1"/>
</dbReference>
<sequence>MEGAKDERNKFLFVTVGSYKFDDLIKQIDTKDFHMFLRSEGFTKMSIQIGEGTYEPKLIYRHSSNGEKQFLKRVKFFRYKKDLLKYFQKADLILSHAGAGTTFEGLRMNKKMLIVVNDKLVDNHQLEFARRLSSLNYLEVCECLEDLRPRVLRCLRMPAFAPLPAPQPEPFLRDLRAVMDEAA</sequence>
<dbReference type="Gene3D" id="3.40.50.2000">
    <property type="entry name" value="Glycogen Phosphorylase B"/>
    <property type="match status" value="1"/>
</dbReference>
<dbReference type="GO" id="GO:0006488">
    <property type="term" value="P:dolichol-linked oligosaccharide biosynthetic process"/>
    <property type="evidence" value="ECO:0007669"/>
    <property type="project" value="InterPro"/>
</dbReference>
<dbReference type="EC" id="2.4.1.141" evidence="3"/>
<evidence type="ECO:0000313" key="9">
    <source>
        <dbReference type="EMBL" id="KJP85209.1"/>
    </source>
</evidence>
<evidence type="ECO:0000256" key="2">
    <source>
        <dbReference type="ARBA" id="ARBA00006962"/>
    </source>
</evidence>
<reference evidence="9 10" key="1">
    <citation type="submission" date="2014-03" db="EMBL/GenBank/DDBJ databases">
        <title>The Genome Sequence of Plasmodium fragile nilgiri.</title>
        <authorList>
            <consortium name="The Broad Institute Genomics Platform"/>
            <consortium name="The Broad Institute Genome Sequencing Center for Infectious Disease"/>
            <person name="Neafsey D."/>
            <person name="Duraisingh M."/>
            <person name="Young S.K."/>
            <person name="Zeng Q."/>
            <person name="Gargeya S."/>
            <person name="Abouelleil A."/>
            <person name="Alvarado L."/>
            <person name="Chapman S.B."/>
            <person name="Gainer-Dewar J."/>
            <person name="Goldberg J."/>
            <person name="Griggs A."/>
            <person name="Gujja S."/>
            <person name="Hansen M."/>
            <person name="Howarth C."/>
            <person name="Imamovic A."/>
            <person name="Larimer J."/>
            <person name="Pearson M."/>
            <person name="Poon T.W."/>
            <person name="Priest M."/>
            <person name="Roberts A."/>
            <person name="Saif S."/>
            <person name="Shea T."/>
            <person name="Sykes S."/>
            <person name="Wortman J."/>
            <person name="Nusbaum C."/>
            <person name="Birren B."/>
        </authorList>
    </citation>
    <scope>NUCLEOTIDE SEQUENCE [LARGE SCALE GENOMIC DNA]</scope>
    <source>
        <strain evidence="10">nilgiri</strain>
    </source>
</reference>
<dbReference type="EMBL" id="KQ001741">
    <property type="protein sequence ID" value="KJP85209.1"/>
    <property type="molecule type" value="Genomic_DNA"/>
</dbReference>
<evidence type="ECO:0000256" key="1">
    <source>
        <dbReference type="ARBA" id="ARBA00004240"/>
    </source>
</evidence>
<accession>A0A0D9QE13</accession>
<name>A0A0D9QE13_PLAFR</name>
<dbReference type="OMA" id="YCKPSQL"/>
<dbReference type="AlphaFoldDB" id="A0A0D9QE13"/>
<evidence type="ECO:0000256" key="7">
    <source>
        <dbReference type="ARBA" id="ARBA00022824"/>
    </source>
</evidence>
<dbReference type="GO" id="GO:0004577">
    <property type="term" value="F:N-acetylglucosaminyldiphosphodolichol N-acetylglucosaminyltransferase activity"/>
    <property type="evidence" value="ECO:0007669"/>
    <property type="project" value="UniProtKB-EC"/>
</dbReference>
<dbReference type="RefSeq" id="XP_012338193.1">
    <property type="nucleotide sequence ID" value="XM_012482770.1"/>
</dbReference>
<comment type="similarity">
    <text evidence="2">Belongs to the glycosyltransferase 28 family.</text>
</comment>